<reference evidence="3 4" key="1">
    <citation type="submission" date="2020-08" db="EMBL/GenBank/DDBJ databases">
        <title>Sequencing the genomes of 1000 actinobacteria strains.</title>
        <authorList>
            <person name="Klenk H.-P."/>
        </authorList>
    </citation>
    <scope>NUCLEOTIDE SEQUENCE [LARGE SCALE GENOMIC DNA]</scope>
    <source>
        <strain evidence="3 4">DSM 45258</strain>
    </source>
</reference>
<comment type="caution">
    <text evidence="3">The sequence shown here is derived from an EMBL/GenBank/DDBJ whole genome shotgun (WGS) entry which is preliminary data.</text>
</comment>
<dbReference type="Gene3D" id="3.90.76.10">
    <property type="entry name" value="Dipeptide-binding Protein, Domain 1"/>
    <property type="match status" value="1"/>
</dbReference>
<dbReference type="GO" id="GO:0043190">
    <property type="term" value="C:ATP-binding cassette (ABC) transporter complex"/>
    <property type="evidence" value="ECO:0007669"/>
    <property type="project" value="InterPro"/>
</dbReference>
<accession>A0A839RQM4</accession>
<dbReference type="SUPFAM" id="SSF53850">
    <property type="entry name" value="Periplasmic binding protein-like II"/>
    <property type="match status" value="1"/>
</dbReference>
<proteinExistence type="predicted"/>
<dbReference type="InterPro" id="IPR039424">
    <property type="entry name" value="SBP_5"/>
</dbReference>
<keyword evidence="4" id="KW-1185">Reference proteome</keyword>
<dbReference type="RefSeq" id="WP_083962181.1">
    <property type="nucleotide sequence ID" value="NZ_BDDI01000004.1"/>
</dbReference>
<feature type="region of interest" description="Disordered" evidence="1">
    <location>
        <begin position="34"/>
        <end position="57"/>
    </location>
</feature>
<feature type="domain" description="Solute-binding protein family 5" evidence="2">
    <location>
        <begin position="118"/>
        <end position="463"/>
    </location>
</feature>
<evidence type="ECO:0000313" key="3">
    <source>
        <dbReference type="EMBL" id="MBB3039095.1"/>
    </source>
</evidence>
<feature type="compositionally biased region" description="Polar residues" evidence="1">
    <location>
        <begin position="45"/>
        <end position="56"/>
    </location>
</feature>
<protein>
    <submittedName>
        <fullName evidence="3">Peptide/nickel transport system substrate-binding protein</fullName>
    </submittedName>
</protein>
<dbReference type="Pfam" id="PF00496">
    <property type="entry name" value="SBP_bac_5"/>
    <property type="match status" value="1"/>
</dbReference>
<dbReference type="GO" id="GO:0042597">
    <property type="term" value="C:periplasmic space"/>
    <property type="evidence" value="ECO:0007669"/>
    <property type="project" value="UniProtKB-ARBA"/>
</dbReference>
<dbReference type="InterPro" id="IPR030678">
    <property type="entry name" value="Peptide/Ni-bd"/>
</dbReference>
<dbReference type="EMBL" id="JACHWS010000003">
    <property type="protein sequence ID" value="MBB3039095.1"/>
    <property type="molecule type" value="Genomic_DNA"/>
</dbReference>
<dbReference type="Proteomes" id="UP000567922">
    <property type="component" value="Unassembled WGS sequence"/>
</dbReference>
<dbReference type="Gene3D" id="3.10.105.10">
    <property type="entry name" value="Dipeptide-binding Protein, Domain 3"/>
    <property type="match status" value="1"/>
</dbReference>
<dbReference type="OrthoDB" id="7888869at2"/>
<name>A0A839RQM4_9ACTN</name>
<evidence type="ECO:0000313" key="4">
    <source>
        <dbReference type="Proteomes" id="UP000567922"/>
    </source>
</evidence>
<dbReference type="GO" id="GO:1904680">
    <property type="term" value="F:peptide transmembrane transporter activity"/>
    <property type="evidence" value="ECO:0007669"/>
    <property type="project" value="TreeGrafter"/>
</dbReference>
<evidence type="ECO:0000259" key="2">
    <source>
        <dbReference type="Pfam" id="PF00496"/>
    </source>
</evidence>
<gene>
    <name evidence="3" type="ORF">FHU29_003564</name>
</gene>
<dbReference type="InterPro" id="IPR000914">
    <property type="entry name" value="SBP_5_dom"/>
</dbReference>
<dbReference type="GO" id="GO:0015833">
    <property type="term" value="P:peptide transport"/>
    <property type="evidence" value="ECO:0007669"/>
    <property type="project" value="TreeGrafter"/>
</dbReference>
<dbReference type="PANTHER" id="PTHR30290">
    <property type="entry name" value="PERIPLASMIC BINDING COMPONENT OF ABC TRANSPORTER"/>
    <property type="match status" value="1"/>
</dbReference>
<dbReference type="Gene3D" id="3.40.190.10">
    <property type="entry name" value="Periplasmic binding protein-like II"/>
    <property type="match status" value="1"/>
</dbReference>
<sequence length="562" mass="60146">MTTRSSAASWLRGGGAVVIAAALALTGCGSSETDSPGVTGAAAAQSINPQDPSSLQDGGDLRIPVDALPTNYNPIQINGARLVTWQLAEAILPSVHLDGADGGHELNTAFFDSAELTADSPQTITYKINDDAVWSNGRPLTWEDLASQVSALSGSDEAFEGYSTVGYSDVAAVERGETDKEAILTFENTFAEWEGLFNLLLPLEVTGDAEEFNEGWMNGPTITSGPFQVESIDDTAKAIVLERNPEWWSAAPPLDRIIFRALDASARADELANGGIDLYPIGGNVDLYTRAQNMSGVEVRTAPERRAGQLTLNGSDDAMLNDLELRQAIAQAINPQGVTDVVLGTISPGAQAVGNHILPPTDPGYEDNSNVLPYDPEAAASALDELGWSLDGDFRAKDGERLSLRLIAQSAPVFDTVSGVIRNQLNEVGVHVDVVSVPSDQFYDGYLLPGAFDLAVFEWTKSASPFAHDRPVFQTPDGEDFGSNFGRVVVPGVEELYDEGLAELDTDRRNEIANEIDRLAWEYAHHIPLYAESGAYAVREGLANYGARGLAHYGFAKAGWVK</sequence>
<dbReference type="CDD" id="cd08501">
    <property type="entry name" value="PBP2_Lpqw"/>
    <property type="match status" value="1"/>
</dbReference>
<evidence type="ECO:0000256" key="1">
    <source>
        <dbReference type="SAM" id="MobiDB-lite"/>
    </source>
</evidence>
<organism evidence="3 4">
    <name type="scientific">Hoyosella altamirensis</name>
    <dbReference type="NCBI Taxonomy" id="616997"/>
    <lineage>
        <taxon>Bacteria</taxon>
        <taxon>Bacillati</taxon>
        <taxon>Actinomycetota</taxon>
        <taxon>Actinomycetes</taxon>
        <taxon>Mycobacteriales</taxon>
        <taxon>Hoyosellaceae</taxon>
        <taxon>Hoyosella</taxon>
    </lineage>
</organism>
<dbReference type="AlphaFoldDB" id="A0A839RQM4"/>
<dbReference type="PANTHER" id="PTHR30290:SF65">
    <property type="entry name" value="MONOACYL PHOSPHATIDYLINOSITOL TETRAMANNOSIDE-BINDING PROTEIN LPQW-RELATED"/>
    <property type="match status" value="1"/>
</dbReference>
<dbReference type="PROSITE" id="PS51257">
    <property type="entry name" value="PROKAR_LIPOPROTEIN"/>
    <property type="match status" value="1"/>
</dbReference>
<dbReference type="PIRSF" id="PIRSF002741">
    <property type="entry name" value="MppA"/>
    <property type="match status" value="1"/>
</dbReference>